<feature type="transmembrane region" description="Helical" evidence="1">
    <location>
        <begin position="84"/>
        <end position="103"/>
    </location>
</feature>
<keyword evidence="1" id="KW-0472">Membrane</keyword>
<dbReference type="RefSeq" id="WP_074632635.1">
    <property type="nucleotide sequence ID" value="NZ_CP066065.1"/>
</dbReference>
<dbReference type="EMBL" id="CP066065">
    <property type="protein sequence ID" value="QQC44350.1"/>
    <property type="molecule type" value="Genomic_DNA"/>
</dbReference>
<keyword evidence="1" id="KW-1133">Transmembrane helix</keyword>
<evidence type="ECO:0000313" key="2">
    <source>
        <dbReference type="EMBL" id="QQC44350.1"/>
    </source>
</evidence>
<sequence length="140" mass="15022">MSLGSTTLLAAVGILVALLWAWAWFGVGATSRRVAMRLELSGGSVMGEMSRVVWPLMPFLSLTWFVAADIVGREASGFDVVGPCALLVALLAIMVLVAIRSLYLGGLPEWAYPGWMARRYYAAHPTKRDRELGGAPVGLA</sequence>
<protein>
    <submittedName>
        <fullName evidence="2">Uncharacterized protein</fullName>
    </submittedName>
</protein>
<organism evidence="2 3">
    <name type="scientific">Schaalia meyeri</name>
    <dbReference type="NCBI Taxonomy" id="52773"/>
    <lineage>
        <taxon>Bacteria</taxon>
        <taxon>Bacillati</taxon>
        <taxon>Actinomycetota</taxon>
        <taxon>Actinomycetes</taxon>
        <taxon>Actinomycetales</taxon>
        <taxon>Actinomycetaceae</taxon>
        <taxon>Schaalia</taxon>
    </lineage>
</organism>
<feature type="transmembrane region" description="Helical" evidence="1">
    <location>
        <begin position="52"/>
        <end position="72"/>
    </location>
</feature>
<reference evidence="2 3" key="1">
    <citation type="submission" date="2020-12" db="EMBL/GenBank/DDBJ databases">
        <title>FDA dAtabase for Regulatory Grade micrObial Sequences (FDA-ARGOS): Supporting development and validation of Infectious Disease Dx tests.</title>
        <authorList>
            <person name="Sproer C."/>
            <person name="Gronow S."/>
            <person name="Severitt S."/>
            <person name="Schroder I."/>
            <person name="Tallon L."/>
            <person name="Sadzewicz L."/>
            <person name="Zhao X."/>
            <person name="Boylan J."/>
            <person name="Ott S."/>
            <person name="Bowen H."/>
            <person name="Vavikolanu K."/>
            <person name="Mehta A."/>
            <person name="Aluvathingal J."/>
            <person name="Nadendla S."/>
            <person name="Lowell S."/>
            <person name="Myers T."/>
            <person name="Yan Y."/>
            <person name="Sichtig H."/>
        </authorList>
    </citation>
    <scope>NUCLEOTIDE SEQUENCE [LARGE SCALE GENOMIC DNA]</scope>
    <source>
        <strain evidence="2 3">FDAARGOS_985</strain>
    </source>
</reference>
<name>A0AAQ0BWB3_9ACTO</name>
<evidence type="ECO:0000313" key="3">
    <source>
        <dbReference type="Proteomes" id="UP000595220"/>
    </source>
</evidence>
<evidence type="ECO:0000256" key="1">
    <source>
        <dbReference type="SAM" id="Phobius"/>
    </source>
</evidence>
<keyword evidence="1" id="KW-0812">Transmembrane</keyword>
<accession>A0AAQ0BWB3</accession>
<proteinExistence type="predicted"/>
<dbReference type="Proteomes" id="UP000595220">
    <property type="component" value="Chromosome"/>
</dbReference>
<dbReference type="AlphaFoldDB" id="A0AAQ0BWB3"/>
<gene>
    <name evidence="2" type="ORF">I6H42_02785</name>
</gene>
<keyword evidence="3" id="KW-1185">Reference proteome</keyword>